<organism evidence="2 3">
    <name type="scientific">Mesorhizobium abyssinicae</name>
    <dbReference type="NCBI Taxonomy" id="1209958"/>
    <lineage>
        <taxon>Bacteria</taxon>
        <taxon>Pseudomonadati</taxon>
        <taxon>Pseudomonadota</taxon>
        <taxon>Alphaproteobacteria</taxon>
        <taxon>Hyphomicrobiales</taxon>
        <taxon>Phyllobacteriaceae</taxon>
        <taxon>Mesorhizobium</taxon>
    </lineage>
</organism>
<dbReference type="Proteomes" id="UP001276564">
    <property type="component" value="Unassembled WGS sequence"/>
</dbReference>
<name>A0ABU5ASZ5_9HYPH</name>
<sequence>MNLKAVCLGAFALSVLGGVAFAGALDEPSNMQPFFTDASMKTMKSSADFETAWTATPKSTQNVMMKECNDAAMSKPHAQFCAQLFALGHHS</sequence>
<feature type="signal peptide" evidence="1">
    <location>
        <begin position="1"/>
        <end position="22"/>
    </location>
</feature>
<keyword evidence="1" id="KW-0732">Signal</keyword>
<dbReference type="RefSeq" id="WP_320321418.1">
    <property type="nucleotide sequence ID" value="NZ_JAVIIP010000013.1"/>
</dbReference>
<protein>
    <submittedName>
        <fullName evidence="2">Uncharacterized protein</fullName>
    </submittedName>
</protein>
<accession>A0ABU5ASZ5</accession>
<evidence type="ECO:0000256" key="1">
    <source>
        <dbReference type="SAM" id="SignalP"/>
    </source>
</evidence>
<reference evidence="2 3" key="1">
    <citation type="submission" date="2023-08" db="EMBL/GenBank/DDBJ databases">
        <title>Implementing the SeqCode for naming new Mesorhizobium species isolated from Vachellia karroo root nodules.</title>
        <authorList>
            <person name="Van Lill M."/>
        </authorList>
    </citation>
    <scope>NUCLEOTIDE SEQUENCE [LARGE SCALE GENOMIC DNA]</scope>
    <source>
        <strain evidence="2 3">VK4B</strain>
    </source>
</reference>
<evidence type="ECO:0000313" key="2">
    <source>
        <dbReference type="EMBL" id="MDX8540421.1"/>
    </source>
</evidence>
<gene>
    <name evidence="2" type="ORF">RFM23_22630</name>
</gene>
<comment type="caution">
    <text evidence="2">The sequence shown here is derived from an EMBL/GenBank/DDBJ whole genome shotgun (WGS) entry which is preliminary data.</text>
</comment>
<proteinExistence type="predicted"/>
<dbReference type="EMBL" id="JAVIIP010000013">
    <property type="protein sequence ID" value="MDX8540421.1"/>
    <property type="molecule type" value="Genomic_DNA"/>
</dbReference>
<evidence type="ECO:0000313" key="3">
    <source>
        <dbReference type="Proteomes" id="UP001276564"/>
    </source>
</evidence>
<keyword evidence="3" id="KW-1185">Reference proteome</keyword>
<feature type="chain" id="PRO_5046081048" evidence="1">
    <location>
        <begin position="23"/>
        <end position="91"/>
    </location>
</feature>